<dbReference type="Gene3D" id="2.60.40.640">
    <property type="match status" value="1"/>
</dbReference>
<accession>A0ABR4P5C3</accession>
<sequence length="460" mass="51636">MPRAKPDAKENIQIELHTPNRSHVVAGDVLTGLVTLKAGTKIPVDHVKLTLFGRTKTKISRKNANNITSVYRGRRLFFEKHQDLSAADIVCTSDAQAWPFSIAIPESPAPSQESGDPYKPEPGYWSTEVTANNSNYSFPSTYYYFAEPGAMSTTTAEAYVEYALKVEFSNAKLSNKHYGATALAFRGKSIELPLTDFDFKERKFPVWIKSEKLLPPPSEKPVVSTRDSFIKMFKSNPKPKYGFGIMVHYPTMVQLEHPASFPLRMEVIPDLKSGNTTISPDMLPDVKLVSMSLTLIAFVIIRSPSTFSTTESRKERKYKLVTDYKLDHVIPNRQFAAADGSLPELLDIGDILKLSVNRRRPDVPGVKSVDFERPLVPSFSTYNIQLRYQLRWKMFYECGGKRTDISHEVPVVVHGPSEADVKDKESSWVGTERGKDYDEIENGVEIAMQGLNALANILSM</sequence>
<evidence type="ECO:0000313" key="1">
    <source>
        <dbReference type="EMBL" id="KAL3418509.1"/>
    </source>
</evidence>
<evidence type="ECO:0000313" key="2">
    <source>
        <dbReference type="Proteomes" id="UP001629113"/>
    </source>
</evidence>
<dbReference type="InterPro" id="IPR014752">
    <property type="entry name" value="Arrestin-like_C"/>
</dbReference>
<organism evidence="1 2">
    <name type="scientific">Phlyctema vagabunda</name>
    <dbReference type="NCBI Taxonomy" id="108571"/>
    <lineage>
        <taxon>Eukaryota</taxon>
        <taxon>Fungi</taxon>
        <taxon>Dikarya</taxon>
        <taxon>Ascomycota</taxon>
        <taxon>Pezizomycotina</taxon>
        <taxon>Leotiomycetes</taxon>
        <taxon>Helotiales</taxon>
        <taxon>Dermateaceae</taxon>
        <taxon>Phlyctema</taxon>
    </lineage>
</organism>
<keyword evidence="2" id="KW-1185">Reference proteome</keyword>
<protein>
    <recommendedName>
        <fullName evidence="3">Arrestin-like N-terminal domain-containing protein</fullName>
    </recommendedName>
</protein>
<proteinExistence type="predicted"/>
<dbReference type="Proteomes" id="UP001629113">
    <property type="component" value="Unassembled WGS sequence"/>
</dbReference>
<reference evidence="1 2" key="1">
    <citation type="submission" date="2024-06" db="EMBL/GenBank/DDBJ databases">
        <title>Complete genome of Phlyctema vagabunda strain 19-DSS-EL-015.</title>
        <authorList>
            <person name="Fiorenzani C."/>
        </authorList>
    </citation>
    <scope>NUCLEOTIDE SEQUENCE [LARGE SCALE GENOMIC DNA]</scope>
    <source>
        <strain evidence="1 2">19-DSS-EL-015</strain>
    </source>
</reference>
<dbReference type="EMBL" id="JBFCZG010000009">
    <property type="protein sequence ID" value="KAL3418509.1"/>
    <property type="molecule type" value="Genomic_DNA"/>
</dbReference>
<comment type="caution">
    <text evidence="1">The sequence shown here is derived from an EMBL/GenBank/DDBJ whole genome shotgun (WGS) entry which is preliminary data.</text>
</comment>
<name>A0ABR4P5C3_9HELO</name>
<gene>
    <name evidence="1" type="ORF">PVAG01_10225</name>
</gene>
<evidence type="ECO:0008006" key="3">
    <source>
        <dbReference type="Google" id="ProtNLM"/>
    </source>
</evidence>